<dbReference type="NCBIfam" id="TIGR02937">
    <property type="entry name" value="sigma70-ECF"/>
    <property type="match status" value="1"/>
</dbReference>
<dbReference type="Pfam" id="PF04542">
    <property type="entry name" value="Sigma70_r2"/>
    <property type="match status" value="1"/>
</dbReference>
<sequence>MGPPLAHGRRWCKGHGTGSGRSRGHPRGGAMTQNEYLTWAYYRKQLEHGPDAWRVDPEAKNLRDTLVMDNIELVYAVANRYDSVARGLGIPMEDLVSGGILGLLEAIDTFNPSLGYRLSTWAVHKIRARVQDVLGKYRHRNREMSLEEPLLGGRNNEEDALTLGEVLESQVPGPDEAFEKKKAQHFLGQVFGDLTPYLLSASPRQVSRMLRLSGYSPQELQRLAEAEGVL</sequence>
<dbReference type="InterPro" id="IPR000943">
    <property type="entry name" value="RNA_pol_sigma70"/>
</dbReference>
<evidence type="ECO:0000259" key="6">
    <source>
        <dbReference type="PROSITE" id="PS00715"/>
    </source>
</evidence>
<keyword evidence="4" id="KW-0804">Transcription</keyword>
<reference evidence="7" key="1">
    <citation type="journal article" date="2020" name="mSystems">
        <title>Genome- and Community-Level Interaction Insights into Carbon Utilization and Element Cycling Functions of Hydrothermarchaeota in Hydrothermal Sediment.</title>
        <authorList>
            <person name="Zhou Z."/>
            <person name="Liu Y."/>
            <person name="Xu W."/>
            <person name="Pan J."/>
            <person name="Luo Z.H."/>
            <person name="Li M."/>
        </authorList>
    </citation>
    <scope>NUCLEOTIDE SEQUENCE [LARGE SCALE GENOMIC DNA]</scope>
    <source>
        <strain evidence="7">SpSt-1071</strain>
    </source>
</reference>
<dbReference type="GO" id="GO:0016987">
    <property type="term" value="F:sigma factor activity"/>
    <property type="evidence" value="ECO:0007669"/>
    <property type="project" value="UniProtKB-KW"/>
</dbReference>
<dbReference type="InterPro" id="IPR014284">
    <property type="entry name" value="RNA_pol_sigma-70_dom"/>
</dbReference>
<protein>
    <submittedName>
        <fullName evidence="7">Sigma-70 family RNA polymerase sigma factor</fullName>
    </submittedName>
</protein>
<dbReference type="PROSITE" id="PS00715">
    <property type="entry name" value="SIGMA70_1"/>
    <property type="match status" value="1"/>
</dbReference>
<comment type="caution">
    <text evidence="7">The sequence shown here is derived from an EMBL/GenBank/DDBJ whole genome shotgun (WGS) entry which is preliminary data.</text>
</comment>
<dbReference type="InterPro" id="IPR013325">
    <property type="entry name" value="RNA_pol_sigma_r2"/>
</dbReference>
<organism evidence="7">
    <name type="scientific">Thermus caliditerrae</name>
    <dbReference type="NCBI Taxonomy" id="1330700"/>
    <lineage>
        <taxon>Bacteria</taxon>
        <taxon>Thermotogati</taxon>
        <taxon>Deinococcota</taxon>
        <taxon>Deinococci</taxon>
        <taxon>Thermales</taxon>
        <taxon>Thermaceae</taxon>
        <taxon>Thermus</taxon>
    </lineage>
</organism>
<evidence type="ECO:0000313" key="7">
    <source>
        <dbReference type="EMBL" id="HHM68002.1"/>
    </source>
</evidence>
<evidence type="ECO:0000256" key="5">
    <source>
        <dbReference type="SAM" id="MobiDB-lite"/>
    </source>
</evidence>
<dbReference type="PANTHER" id="PTHR30376:SF3">
    <property type="entry name" value="RNA POLYMERASE SIGMA FACTOR RPOH"/>
    <property type="match status" value="1"/>
</dbReference>
<dbReference type="PANTHER" id="PTHR30376">
    <property type="entry name" value="SIGMA FACTOR RPOH HEAT SHOCK RELATED"/>
    <property type="match status" value="1"/>
</dbReference>
<dbReference type="Gene3D" id="1.20.120.1810">
    <property type="match status" value="1"/>
</dbReference>
<dbReference type="InterPro" id="IPR050813">
    <property type="entry name" value="Sigma-70_Factor"/>
</dbReference>
<accession>A0A7C5REL0</accession>
<evidence type="ECO:0000256" key="2">
    <source>
        <dbReference type="ARBA" id="ARBA00023082"/>
    </source>
</evidence>
<dbReference type="GO" id="GO:0003677">
    <property type="term" value="F:DNA binding"/>
    <property type="evidence" value="ECO:0007669"/>
    <property type="project" value="UniProtKB-KW"/>
</dbReference>
<dbReference type="GO" id="GO:0006352">
    <property type="term" value="P:DNA-templated transcription initiation"/>
    <property type="evidence" value="ECO:0007669"/>
    <property type="project" value="InterPro"/>
</dbReference>
<name>A0A7C5REL0_9DEIN</name>
<dbReference type="SUPFAM" id="SSF88946">
    <property type="entry name" value="Sigma2 domain of RNA polymerase sigma factors"/>
    <property type="match status" value="1"/>
</dbReference>
<gene>
    <name evidence="7" type="ORF">ENM28_04695</name>
</gene>
<keyword evidence="3" id="KW-0238">DNA-binding</keyword>
<evidence type="ECO:0000256" key="1">
    <source>
        <dbReference type="ARBA" id="ARBA00023015"/>
    </source>
</evidence>
<evidence type="ECO:0000256" key="3">
    <source>
        <dbReference type="ARBA" id="ARBA00023125"/>
    </source>
</evidence>
<proteinExistence type="predicted"/>
<keyword evidence="1" id="KW-0805">Transcription regulation</keyword>
<dbReference type="AlphaFoldDB" id="A0A7C5REL0"/>
<feature type="domain" description="RNA polymerase sigma-70" evidence="6">
    <location>
        <begin position="94"/>
        <end position="107"/>
    </location>
</feature>
<dbReference type="EMBL" id="DRXE01000179">
    <property type="protein sequence ID" value="HHM68002.1"/>
    <property type="molecule type" value="Genomic_DNA"/>
</dbReference>
<evidence type="ECO:0000256" key="4">
    <source>
        <dbReference type="ARBA" id="ARBA00023163"/>
    </source>
</evidence>
<dbReference type="InterPro" id="IPR007627">
    <property type="entry name" value="RNA_pol_sigma70_r2"/>
</dbReference>
<keyword evidence="2" id="KW-0731">Sigma factor</keyword>
<feature type="region of interest" description="Disordered" evidence="5">
    <location>
        <begin position="1"/>
        <end position="29"/>
    </location>
</feature>